<organism evidence="1">
    <name type="scientific">Fusarium oxysporum (strain Fo5176)</name>
    <name type="common">Fusarium vascular wilt</name>
    <dbReference type="NCBI Taxonomy" id="660025"/>
    <lineage>
        <taxon>Eukaryota</taxon>
        <taxon>Fungi</taxon>
        <taxon>Dikarya</taxon>
        <taxon>Ascomycota</taxon>
        <taxon>Pezizomycotina</taxon>
        <taxon>Sordariomycetes</taxon>
        <taxon>Hypocreomycetidae</taxon>
        <taxon>Hypocreales</taxon>
        <taxon>Nectriaceae</taxon>
        <taxon>Fusarium</taxon>
        <taxon>Fusarium oxysporum species complex</taxon>
    </lineage>
</organism>
<sequence>MFDKVKLKTLKLNALFIITLLRLNKGYLKLSRITRLRNY</sequence>
<proteinExistence type="predicted"/>
<protein>
    <submittedName>
        <fullName evidence="1">Uncharacterized protein</fullName>
    </submittedName>
</protein>
<name>F9F7H7_FUSOF</name>
<accession>F9F7H7</accession>
<dbReference type="EMBL" id="AFQF01000715">
    <property type="protein sequence ID" value="EGU87130.1"/>
    <property type="molecule type" value="Genomic_DNA"/>
</dbReference>
<gene>
    <name evidence="1" type="ORF">FOXB_02352</name>
</gene>
<dbReference type="AlphaFoldDB" id="F9F7H7"/>
<reference evidence="1" key="1">
    <citation type="journal article" date="2012" name="Mol. Plant Microbe Interact.">
        <title>A highly conserved effector in Fusarium oxysporum is required for full virulence on Arabidopsis.</title>
        <authorList>
            <person name="Thatcher L.F."/>
            <person name="Gardiner D.M."/>
            <person name="Kazan K."/>
            <person name="Manners J."/>
        </authorList>
    </citation>
    <scope>NUCLEOTIDE SEQUENCE [LARGE SCALE GENOMIC DNA]</scope>
    <source>
        <strain evidence="1">Fo5176</strain>
    </source>
</reference>
<comment type="caution">
    <text evidence="1">The sequence shown here is derived from an EMBL/GenBank/DDBJ whole genome shotgun (WGS) entry which is preliminary data.</text>
</comment>
<evidence type="ECO:0000313" key="1">
    <source>
        <dbReference type="EMBL" id="EGU87130.1"/>
    </source>
</evidence>